<dbReference type="SUPFAM" id="SSF52980">
    <property type="entry name" value="Restriction endonuclease-like"/>
    <property type="match status" value="1"/>
</dbReference>
<accession>A0A6C0KRR1</accession>
<dbReference type="PANTHER" id="PTHR46609">
    <property type="entry name" value="EXONUCLEASE, PHAGE-TYPE/RECB, C-TERMINAL DOMAIN-CONTAINING PROTEIN"/>
    <property type="match status" value="1"/>
</dbReference>
<sequence length="470" mass="56303">MEDLIDITDNIIPMDDHKYFNEEETLELYQTCINIMEEFIKDNHKIISDPEFESIFDENIEEIMHSHFDFDIFYNDEAEEEMEEIIDQAKNDLFKYFIPPRSYPDTIILTEPNYEELSVKIDILRKKPQPEQRTKEWYEFRHNLITASNAYKAFENQTTKNQLIYEKCQPLNHNLYIDQNESVKEIVMVNTNTSLHWGQKYEPLSVKIYEYTYNTEVEDFGCIQHDNYLFIGASPDGINVKNDSQRYGRMLEIKNIVNREIDGIPKKEYWIQMQLQMEVCNLNECDFLETKFIEYSDKQTYIEDTLTEIFEDEDGNEFNNVCLSKDEKMKGIIIYFHTKEGKPFYVYKPLDIVHPYDIEDWEEKSLEYYQESDKYKYVYMKTIYWKLDIISCVLVCRNNQWFKDNIGELGEIWQVIEKERISGFDHRAPNKREKQKNDNILDFTSSSPPVGKCLLQHNKDIGKITLTKLD</sequence>
<evidence type="ECO:0000313" key="2">
    <source>
        <dbReference type="EMBL" id="QHU19397.1"/>
    </source>
</evidence>
<name>A0A6C0KRR1_9ZZZZ</name>
<dbReference type="InterPro" id="IPR051703">
    <property type="entry name" value="NF-kappa-B_Signaling_Reg"/>
</dbReference>
<evidence type="ECO:0000259" key="1">
    <source>
        <dbReference type="Pfam" id="PF09588"/>
    </source>
</evidence>
<dbReference type="AlphaFoldDB" id="A0A6C0KRR1"/>
<protein>
    <recommendedName>
        <fullName evidence="1">YqaJ viral recombinase domain-containing protein</fullName>
    </recommendedName>
</protein>
<feature type="domain" description="YqaJ viral recombinase" evidence="1">
    <location>
        <begin position="136"/>
        <end position="281"/>
    </location>
</feature>
<reference evidence="2" key="1">
    <citation type="journal article" date="2020" name="Nature">
        <title>Giant virus diversity and host interactions through global metagenomics.</title>
        <authorList>
            <person name="Schulz F."/>
            <person name="Roux S."/>
            <person name="Paez-Espino D."/>
            <person name="Jungbluth S."/>
            <person name="Walsh D.A."/>
            <person name="Denef V.J."/>
            <person name="McMahon K.D."/>
            <person name="Konstantinidis K.T."/>
            <person name="Eloe-Fadrosh E.A."/>
            <person name="Kyrpides N.C."/>
            <person name="Woyke T."/>
        </authorList>
    </citation>
    <scope>NUCLEOTIDE SEQUENCE</scope>
    <source>
        <strain evidence="2">GVMAG-S-3300013014-104</strain>
    </source>
</reference>
<dbReference type="Pfam" id="PF09588">
    <property type="entry name" value="YqaJ"/>
    <property type="match status" value="1"/>
</dbReference>
<dbReference type="NCBIfam" id="TIGR03033">
    <property type="entry name" value="phage_rel_nuc"/>
    <property type="match status" value="1"/>
</dbReference>
<dbReference type="PANTHER" id="PTHR46609:SF8">
    <property type="entry name" value="YQAJ VIRAL RECOMBINASE DOMAIN-CONTAINING PROTEIN"/>
    <property type="match status" value="1"/>
</dbReference>
<organism evidence="2">
    <name type="scientific">viral metagenome</name>
    <dbReference type="NCBI Taxonomy" id="1070528"/>
    <lineage>
        <taxon>unclassified sequences</taxon>
        <taxon>metagenomes</taxon>
        <taxon>organismal metagenomes</taxon>
    </lineage>
</organism>
<proteinExistence type="predicted"/>
<dbReference type="InterPro" id="IPR019080">
    <property type="entry name" value="YqaJ_viral_recombinase"/>
</dbReference>
<dbReference type="EMBL" id="MN740949">
    <property type="protein sequence ID" value="QHU19397.1"/>
    <property type="molecule type" value="Genomic_DNA"/>
</dbReference>
<dbReference type="InterPro" id="IPR011335">
    <property type="entry name" value="Restrct_endonuc-II-like"/>
</dbReference>
<dbReference type="InterPro" id="IPR017482">
    <property type="entry name" value="Lambda-type_endonuclease"/>
</dbReference>
<dbReference type="CDD" id="cd22343">
    <property type="entry name" value="PDDEXK_lambda_exonuclease-like"/>
    <property type="match status" value="1"/>
</dbReference>
<dbReference type="InterPro" id="IPR011604">
    <property type="entry name" value="PDDEXK-like_dom_sf"/>
</dbReference>
<dbReference type="Gene3D" id="3.90.320.10">
    <property type="match status" value="1"/>
</dbReference>